<evidence type="ECO:0000313" key="2">
    <source>
        <dbReference type="Proteomes" id="UP000239709"/>
    </source>
</evidence>
<sequence>MSDDKTKDQAAAGLFSKEDFTRLAGLLGVLKGKFILSLNDTSGVREVLSGFRIEALKTRYSINSNKTQEASEVLISNFRT</sequence>
<dbReference type="RefSeq" id="WP_106703604.1">
    <property type="nucleotide sequence ID" value="NZ_CP027666.1"/>
</dbReference>
<dbReference type="Proteomes" id="UP000239709">
    <property type="component" value="Chromosome"/>
</dbReference>
<dbReference type="EMBL" id="CP027666">
    <property type="protein sequence ID" value="AVO35055.1"/>
    <property type="molecule type" value="Genomic_DNA"/>
</dbReference>
<keyword evidence="2" id="KW-1185">Reference proteome</keyword>
<name>A0A2S0MGN5_9BURK</name>
<proteinExistence type="predicted"/>
<protein>
    <submittedName>
        <fullName evidence="1">Uncharacterized protein</fullName>
    </submittedName>
</protein>
<dbReference type="OrthoDB" id="9805629at2"/>
<accession>A0A2S0MGN5</accession>
<dbReference type="InterPro" id="IPR029063">
    <property type="entry name" value="SAM-dependent_MTases_sf"/>
</dbReference>
<dbReference type="SUPFAM" id="SSF53335">
    <property type="entry name" value="S-adenosyl-L-methionine-dependent methyltransferases"/>
    <property type="match status" value="1"/>
</dbReference>
<evidence type="ECO:0000313" key="1">
    <source>
        <dbReference type="EMBL" id="AVO35055.1"/>
    </source>
</evidence>
<reference evidence="1 2" key="1">
    <citation type="submission" date="2018-03" db="EMBL/GenBank/DDBJ databases">
        <title>Genome sequencing of Ottowia sp.</title>
        <authorList>
            <person name="Kim S.-J."/>
            <person name="Heo J."/>
            <person name="Kwon S.-W."/>
        </authorList>
    </citation>
    <scope>NUCLEOTIDE SEQUENCE [LARGE SCALE GENOMIC DNA]</scope>
    <source>
        <strain evidence="1 2">KADR8-3</strain>
    </source>
</reference>
<dbReference type="AlphaFoldDB" id="A0A2S0MGN5"/>
<organism evidence="1 2">
    <name type="scientific">Ottowia oryzae</name>
    <dbReference type="NCBI Taxonomy" id="2109914"/>
    <lineage>
        <taxon>Bacteria</taxon>
        <taxon>Pseudomonadati</taxon>
        <taxon>Pseudomonadota</taxon>
        <taxon>Betaproteobacteria</taxon>
        <taxon>Burkholderiales</taxon>
        <taxon>Comamonadaceae</taxon>
        <taxon>Ottowia</taxon>
    </lineage>
</organism>
<dbReference type="Gene3D" id="3.40.50.150">
    <property type="entry name" value="Vaccinia Virus protein VP39"/>
    <property type="match status" value="1"/>
</dbReference>
<gene>
    <name evidence="1" type="ORF">C6570_13040</name>
</gene>
<dbReference type="KEGG" id="otk:C6570_13040"/>